<accession>A0ABY8M7F2</accession>
<feature type="region of interest" description="Disordered" evidence="1">
    <location>
        <begin position="52"/>
        <end position="90"/>
    </location>
</feature>
<reference evidence="2 3" key="1">
    <citation type="submission" date="2023-04" db="EMBL/GenBank/DDBJ databases">
        <title>Neorhizobium petrolearium OS53, complete genome.</title>
        <authorList>
            <person name="Yu T."/>
        </authorList>
    </citation>
    <scope>NUCLEOTIDE SEQUENCE [LARGE SCALE GENOMIC DNA]</scope>
    <source>
        <strain evidence="2 3">OS53</strain>
    </source>
</reference>
<protein>
    <recommendedName>
        <fullName evidence="4">Transmembrane protein</fullName>
    </recommendedName>
</protein>
<proteinExistence type="predicted"/>
<evidence type="ECO:0000256" key="1">
    <source>
        <dbReference type="SAM" id="MobiDB-lite"/>
    </source>
</evidence>
<dbReference type="Proteomes" id="UP001227095">
    <property type="component" value="Chromosome"/>
</dbReference>
<gene>
    <name evidence="2" type="ORF">QEO92_10640</name>
</gene>
<evidence type="ECO:0000313" key="3">
    <source>
        <dbReference type="Proteomes" id="UP001227095"/>
    </source>
</evidence>
<dbReference type="RefSeq" id="WP_227702958.1">
    <property type="nucleotide sequence ID" value="NZ_CP123000.1"/>
</dbReference>
<sequence length="135" mass="14321">MALFPPDKRMKRGRDEDSLLSRWPVFAAALLIAALFGLLSGVVKDAQFPRGIQSADKGTDAPHLSKREPLRSLVATDRKEGTSAQSTSADGALVPGSVEITFPFHASAITPNPSSDPAAFAFWPGSLPRAPPVRA</sequence>
<name>A0ABY8M7F2_9HYPH</name>
<evidence type="ECO:0008006" key="4">
    <source>
        <dbReference type="Google" id="ProtNLM"/>
    </source>
</evidence>
<feature type="compositionally biased region" description="Basic and acidic residues" evidence="1">
    <location>
        <begin position="57"/>
        <end position="81"/>
    </location>
</feature>
<organism evidence="2 3">
    <name type="scientific">Neorhizobium petrolearium</name>
    <dbReference type="NCBI Taxonomy" id="515361"/>
    <lineage>
        <taxon>Bacteria</taxon>
        <taxon>Pseudomonadati</taxon>
        <taxon>Pseudomonadota</taxon>
        <taxon>Alphaproteobacteria</taxon>
        <taxon>Hyphomicrobiales</taxon>
        <taxon>Rhizobiaceae</taxon>
        <taxon>Rhizobium/Agrobacterium group</taxon>
        <taxon>Neorhizobium</taxon>
    </lineage>
</organism>
<dbReference type="EMBL" id="CP123000">
    <property type="protein sequence ID" value="WGI70458.1"/>
    <property type="molecule type" value="Genomic_DNA"/>
</dbReference>
<keyword evidence="3" id="KW-1185">Reference proteome</keyword>
<evidence type="ECO:0000313" key="2">
    <source>
        <dbReference type="EMBL" id="WGI70458.1"/>
    </source>
</evidence>